<feature type="domain" description="eCIS core" evidence="2">
    <location>
        <begin position="94"/>
        <end position="165"/>
    </location>
</feature>
<organism evidence="3 4">
    <name type="scientific">Streptomyces pharetrae CZA14</name>
    <dbReference type="NCBI Taxonomy" id="1144883"/>
    <lineage>
        <taxon>Bacteria</taxon>
        <taxon>Bacillati</taxon>
        <taxon>Actinomycetota</taxon>
        <taxon>Actinomycetes</taxon>
        <taxon>Kitasatosporales</taxon>
        <taxon>Streptomycetaceae</taxon>
        <taxon>Streptomyces</taxon>
    </lineage>
</organism>
<keyword evidence="4" id="KW-1185">Reference proteome</keyword>
<dbReference type="EMBL" id="MRYD01000342">
    <property type="protein sequence ID" value="OSZ56135.1"/>
    <property type="molecule type" value="Genomic_DNA"/>
</dbReference>
<dbReference type="RefSeq" id="WP_086173122.1">
    <property type="nucleotide sequence ID" value="NZ_MRYD01000342.1"/>
</dbReference>
<evidence type="ECO:0000313" key="3">
    <source>
        <dbReference type="EMBL" id="OSZ56135.1"/>
    </source>
</evidence>
<feature type="compositionally biased region" description="Low complexity" evidence="1">
    <location>
        <begin position="41"/>
        <end position="54"/>
    </location>
</feature>
<evidence type="ECO:0000313" key="4">
    <source>
        <dbReference type="Proteomes" id="UP000194266"/>
    </source>
</evidence>
<name>A0ABX3Y9M9_9ACTN</name>
<sequence>MRTSRSRAEQDGNERTASGPAAGRKQASAGAAVPPPLTADALRAAQRGAGNAAATGMIARRARHAAAPEESDTAGHRHAADEVGSVVRSAGSRLPSALQREMEDRFEGEDFSDVVVHTGAAARRSADAVGAEAYTTNTRHIVFRSTIDKKTLAHELEHVRQQRAGQVAGTDDGSGLRISDPSDRFERSAEHKAEQVMRGGADVQRSVPDTLGAAPRTADALYAVQRMEGFEVEVDKRVKDRRGNKLPGDTNLAKSEKEDFTVVSDSRQLDDGGVYSNVEFVSGAVQVVGSKAEAGPAELDRIVDEIRRVRDDFYAAVNGTPLESATVDLEVLPGGRGVTLSDEGYTEKAGRSGLGDGLFVQYTVGMPLAGVPLMFQHYREEAAPDVAQAAYPRARALFRLQQARPFAEAELARYQSSKGKKRARIDTDSLDGFLQLYYTQVAAMADYLAQDRDAGQIKNLTVFLSRSRLVEAFELLDSDTQDYLRKNSESIVDRLAEFQEETERPGQKLDFLDNGTRELPGLEPVTLETYAKSALTGEPRVSQQRVFGGMNEITPHQVEGSTVIPMEIRSMGSRYKTWDQLKAELRKIARWAQEGHERDLEIHGRGGSRR</sequence>
<comment type="caution">
    <text evidence="3">The sequence shown here is derived from an EMBL/GenBank/DDBJ whole genome shotgun (WGS) entry which is preliminary data.</text>
</comment>
<feature type="region of interest" description="Disordered" evidence="1">
    <location>
        <begin position="1"/>
        <end position="90"/>
    </location>
</feature>
<evidence type="ECO:0000259" key="2">
    <source>
        <dbReference type="Pfam" id="PF13699"/>
    </source>
</evidence>
<gene>
    <name evidence="3" type="ORF">OQI_34645</name>
</gene>
<evidence type="ECO:0000256" key="1">
    <source>
        <dbReference type="SAM" id="MobiDB-lite"/>
    </source>
</evidence>
<feature type="compositionally biased region" description="Low complexity" evidence="1">
    <location>
        <begin position="21"/>
        <end position="32"/>
    </location>
</feature>
<dbReference type="Pfam" id="PF13699">
    <property type="entry name" value="eCIS_core"/>
    <property type="match status" value="1"/>
</dbReference>
<feature type="region of interest" description="Disordered" evidence="1">
    <location>
        <begin position="162"/>
        <end position="182"/>
    </location>
</feature>
<proteinExistence type="predicted"/>
<feature type="compositionally biased region" description="Basic and acidic residues" evidence="1">
    <location>
        <begin position="1"/>
        <end position="14"/>
    </location>
</feature>
<dbReference type="Proteomes" id="UP000194266">
    <property type="component" value="Unassembled WGS sequence"/>
</dbReference>
<dbReference type="InterPro" id="IPR025295">
    <property type="entry name" value="eCIS_core_dom"/>
</dbReference>
<accession>A0ABX3Y9M9</accession>
<protein>
    <recommendedName>
        <fullName evidence="2">eCIS core domain-containing protein</fullName>
    </recommendedName>
</protein>
<reference evidence="3 4" key="1">
    <citation type="submission" date="2016-12" db="EMBL/GenBank/DDBJ databases">
        <title>Genome Mining:The Detection of Biosynthetic Gene Clusters to Aid in the Expression of Curamycin A produced by Streptomyces sp. strain CZA14.</title>
        <authorList>
            <person name="Durrell K.A."/>
            <person name="Kirby B.M."/>
            <person name="Khan W."/>
            <person name="Mthethwa T."/>
            <person name="Le Roes-Hill M."/>
        </authorList>
    </citation>
    <scope>NUCLEOTIDE SEQUENCE [LARGE SCALE GENOMIC DNA]</scope>
    <source>
        <strain evidence="3 4">CZA14</strain>
    </source>
</reference>